<evidence type="ECO:0000256" key="2">
    <source>
        <dbReference type="SAM" id="MobiDB-lite"/>
    </source>
</evidence>
<feature type="region of interest" description="Disordered" evidence="2">
    <location>
        <begin position="59"/>
        <end position="87"/>
    </location>
</feature>
<keyword evidence="1" id="KW-0175">Coiled coil</keyword>
<gene>
    <name evidence="3" type="ORF">CROQUDRAFT_659791</name>
</gene>
<feature type="region of interest" description="Disordered" evidence="2">
    <location>
        <begin position="100"/>
        <end position="184"/>
    </location>
</feature>
<name>A0A9P6ND97_9BASI</name>
<feature type="compositionally biased region" description="Polar residues" evidence="2">
    <location>
        <begin position="102"/>
        <end position="129"/>
    </location>
</feature>
<feature type="non-terminal residue" evidence="3">
    <location>
        <position position="1"/>
    </location>
</feature>
<organism evidence="3 4">
    <name type="scientific">Cronartium quercuum f. sp. fusiforme G11</name>
    <dbReference type="NCBI Taxonomy" id="708437"/>
    <lineage>
        <taxon>Eukaryota</taxon>
        <taxon>Fungi</taxon>
        <taxon>Dikarya</taxon>
        <taxon>Basidiomycota</taxon>
        <taxon>Pucciniomycotina</taxon>
        <taxon>Pucciniomycetes</taxon>
        <taxon>Pucciniales</taxon>
        <taxon>Coleosporiaceae</taxon>
        <taxon>Cronartium</taxon>
    </lineage>
</organism>
<reference evidence="3" key="1">
    <citation type="submission" date="2013-11" db="EMBL/GenBank/DDBJ databases">
        <title>Genome sequence of the fusiform rust pathogen reveals effectors for host alternation and coevolution with pine.</title>
        <authorList>
            <consortium name="DOE Joint Genome Institute"/>
            <person name="Smith K."/>
            <person name="Pendleton A."/>
            <person name="Kubisiak T."/>
            <person name="Anderson C."/>
            <person name="Salamov A."/>
            <person name="Aerts A."/>
            <person name="Riley R."/>
            <person name="Clum A."/>
            <person name="Lindquist E."/>
            <person name="Ence D."/>
            <person name="Campbell M."/>
            <person name="Kronenberg Z."/>
            <person name="Feau N."/>
            <person name="Dhillon B."/>
            <person name="Hamelin R."/>
            <person name="Burleigh J."/>
            <person name="Smith J."/>
            <person name="Yandell M."/>
            <person name="Nelson C."/>
            <person name="Grigoriev I."/>
            <person name="Davis J."/>
        </authorList>
    </citation>
    <scope>NUCLEOTIDE SEQUENCE</scope>
    <source>
        <strain evidence="3">G11</strain>
    </source>
</reference>
<dbReference type="Pfam" id="PF09805">
    <property type="entry name" value="Nop25"/>
    <property type="match status" value="1"/>
</dbReference>
<protein>
    <recommendedName>
        <fullName evidence="5">Nucleolar protein 12</fullName>
    </recommendedName>
</protein>
<proteinExistence type="predicted"/>
<feature type="compositionally biased region" description="Basic residues" evidence="2">
    <location>
        <begin position="170"/>
        <end position="184"/>
    </location>
</feature>
<keyword evidence="4" id="KW-1185">Reference proteome</keyword>
<feature type="coiled-coil region" evidence="1">
    <location>
        <begin position="3"/>
        <end position="30"/>
    </location>
</feature>
<comment type="caution">
    <text evidence="3">The sequence shown here is derived from an EMBL/GenBank/DDBJ whole genome shotgun (WGS) entry which is preliminary data.</text>
</comment>
<evidence type="ECO:0000313" key="3">
    <source>
        <dbReference type="EMBL" id="KAG0144596.1"/>
    </source>
</evidence>
<feature type="compositionally biased region" description="Basic and acidic residues" evidence="2">
    <location>
        <begin position="59"/>
        <end position="73"/>
    </location>
</feature>
<dbReference type="Proteomes" id="UP000886653">
    <property type="component" value="Unassembled WGS sequence"/>
</dbReference>
<dbReference type="EMBL" id="MU167292">
    <property type="protein sequence ID" value="KAG0144596.1"/>
    <property type="molecule type" value="Genomic_DNA"/>
</dbReference>
<evidence type="ECO:0008006" key="5">
    <source>
        <dbReference type="Google" id="ProtNLM"/>
    </source>
</evidence>
<evidence type="ECO:0000313" key="4">
    <source>
        <dbReference type="Proteomes" id="UP000886653"/>
    </source>
</evidence>
<sequence>AKLAAQQRALKRAREEKLELRRQLKVARLAKVKENVEEQAEWYGDDAFATVALDQLIPKRTETYDGGDTKEYDTQNQDDEEFSNSKTMATVEAFSVDHSVLADQTPTASTSKTFDRTPSNSLPQNYIGTKQSSQSSRGKKKVGKILYESKATRSIDRAKKQRKREEKSSGKSKTRRRTGPIKRG</sequence>
<dbReference type="InterPro" id="IPR019186">
    <property type="entry name" value="Nucleolar_protein_12"/>
</dbReference>
<accession>A0A9P6ND97</accession>
<evidence type="ECO:0000256" key="1">
    <source>
        <dbReference type="SAM" id="Coils"/>
    </source>
</evidence>
<dbReference type="AlphaFoldDB" id="A0A9P6ND97"/>
<feature type="compositionally biased region" description="Basic and acidic residues" evidence="2">
    <location>
        <begin position="150"/>
        <end position="169"/>
    </location>
</feature>